<feature type="binding site" evidence="13">
    <location>
        <begin position="268"/>
        <end position="274"/>
    </location>
    <ligand>
        <name>S-adenosyl-L-methionine</name>
        <dbReference type="ChEBI" id="CHEBI:59789"/>
    </ligand>
</feature>
<dbReference type="Gene3D" id="3.40.50.150">
    <property type="entry name" value="Vaccinia Virus protein VP39"/>
    <property type="match status" value="1"/>
</dbReference>
<reference evidence="16" key="1">
    <citation type="submission" date="2016-01" db="EMBL/GenBank/DDBJ databases">
        <authorList>
            <person name="Mitreva M."/>
            <person name="Pepin K.H."/>
            <person name="Mihindukulasuriya K.A."/>
            <person name="Fulton R."/>
            <person name="Fronick C."/>
            <person name="O'Laughlin M."/>
            <person name="Miner T."/>
            <person name="Herter B."/>
            <person name="Rosa B.A."/>
            <person name="Cordes M."/>
            <person name="Tomlinson C."/>
            <person name="Wollam A."/>
            <person name="Palsikar V.B."/>
            <person name="Mardis E.R."/>
            <person name="Wilson R.K."/>
        </authorList>
    </citation>
    <scope>NUCLEOTIDE SEQUENCE [LARGE SCALE GENOMIC DNA]</scope>
    <source>
        <strain evidence="16">KA00182</strain>
    </source>
</reference>
<dbReference type="InterPro" id="IPR006027">
    <property type="entry name" value="NusB_RsmB_TIM44"/>
</dbReference>
<proteinExistence type="inferred from homology"/>
<sequence>MMKRMERVLNIRELALRSLLTIIKDKGYSTIVVSQAIKKYKLADRDRRFYTDLVYGTLRHMMILERAMRKLSSRPIEKLDPLCRVILRMGLYQLQYMDKVPPSAACNEAVKLARSLGNEGMAKFVNAILRSALRQPQVFALPKKEDDPILYLALSYHQQEWFVRWCCERFGMKETEDLCAYFDKVPELCLRLQTNRISIVEGMQILDQAGISYRKGKVVPECIYITTSQAIESIPLLREGKALIQDEASQLVAHIVDPQPGEIIVDACAAPGGKTTHLATLGGKTAIVYGCDIYTHKLKLIEENASRLGLANIRTIQQDARQLGQQFRAKADRVLVDAPCSGLGILRHKLDLRWRKEEKDTRILPALQKQILEGASVCVKDGGLLVYSTCTMNPAENQDVVQYFLQRHPEFTLEPIALTAGLTKKGPCVEIVPPYDGMDGFFIAKLRKDKGHD</sequence>
<dbReference type="Proteomes" id="UP000070160">
    <property type="component" value="Unassembled WGS sequence"/>
</dbReference>
<dbReference type="InterPro" id="IPR004573">
    <property type="entry name" value="rRNA_ssu_MeTfrase_B"/>
</dbReference>
<dbReference type="InterPro" id="IPR023267">
    <property type="entry name" value="RCMT"/>
</dbReference>
<evidence type="ECO:0000256" key="6">
    <source>
        <dbReference type="ARBA" id="ARBA00022603"/>
    </source>
</evidence>
<dbReference type="InterPro" id="IPR054728">
    <property type="entry name" value="RsmB-like_ferredoxin"/>
</dbReference>
<dbReference type="NCBIfam" id="NF011494">
    <property type="entry name" value="PRK14902.1"/>
    <property type="match status" value="1"/>
</dbReference>
<feature type="active site" description="Nucleophile" evidence="13">
    <location>
        <position position="390"/>
    </location>
</feature>
<accession>A0A134CKQ4</accession>
<dbReference type="AlphaFoldDB" id="A0A134CKQ4"/>
<name>A0A134CKQ4_9FIRM</name>
<gene>
    <name evidence="15" type="ORF">HMPREF3182_00371</name>
</gene>
<dbReference type="CDD" id="cd02440">
    <property type="entry name" value="AdoMet_MTases"/>
    <property type="match status" value="1"/>
</dbReference>
<comment type="function">
    <text evidence="1">Specifically methylates the cytosine at position 967 (m5C967) of 16S rRNA.</text>
</comment>
<keyword evidence="7 13" id="KW-0808">Transferase</keyword>
<keyword evidence="5" id="KW-0698">rRNA processing</keyword>
<comment type="subcellular location">
    <subcellularLocation>
        <location evidence="2">Cytoplasm</location>
    </subcellularLocation>
</comment>
<dbReference type="EC" id="2.1.1.176" evidence="3"/>
<dbReference type="InterPro" id="IPR049560">
    <property type="entry name" value="MeTrfase_RsmB-F_NOP2_cat"/>
</dbReference>
<dbReference type="SUPFAM" id="SSF53335">
    <property type="entry name" value="S-adenosyl-L-methionine-dependent methyltransferases"/>
    <property type="match status" value="1"/>
</dbReference>
<evidence type="ECO:0000256" key="10">
    <source>
        <dbReference type="ARBA" id="ARBA00030399"/>
    </source>
</evidence>
<evidence type="ECO:0000256" key="13">
    <source>
        <dbReference type="PROSITE-ProRule" id="PRU01023"/>
    </source>
</evidence>
<evidence type="ECO:0000256" key="12">
    <source>
        <dbReference type="ARBA" id="ARBA00047283"/>
    </source>
</evidence>
<dbReference type="Gene3D" id="1.10.940.10">
    <property type="entry name" value="NusB-like"/>
    <property type="match status" value="1"/>
</dbReference>
<dbReference type="PANTHER" id="PTHR22807">
    <property type="entry name" value="NOP2 YEAST -RELATED NOL1/NOP2/FMU SUN DOMAIN-CONTAINING"/>
    <property type="match status" value="1"/>
</dbReference>
<comment type="catalytic activity">
    <reaction evidence="12">
        <text>cytidine(967) in 16S rRNA + S-adenosyl-L-methionine = 5-methylcytidine(967) in 16S rRNA + S-adenosyl-L-homocysteine + H(+)</text>
        <dbReference type="Rhea" id="RHEA:42748"/>
        <dbReference type="Rhea" id="RHEA-COMP:10219"/>
        <dbReference type="Rhea" id="RHEA-COMP:10220"/>
        <dbReference type="ChEBI" id="CHEBI:15378"/>
        <dbReference type="ChEBI" id="CHEBI:57856"/>
        <dbReference type="ChEBI" id="CHEBI:59789"/>
        <dbReference type="ChEBI" id="CHEBI:74483"/>
        <dbReference type="ChEBI" id="CHEBI:82748"/>
        <dbReference type="EC" id="2.1.1.176"/>
    </reaction>
</comment>
<evidence type="ECO:0000256" key="3">
    <source>
        <dbReference type="ARBA" id="ARBA00012140"/>
    </source>
</evidence>
<dbReference type="Pfam" id="PF01029">
    <property type="entry name" value="NusB"/>
    <property type="match status" value="1"/>
</dbReference>
<dbReference type="FunFam" id="3.40.50.150:FF:000022">
    <property type="entry name" value="Ribosomal RNA small subunit methyltransferase B"/>
    <property type="match status" value="1"/>
</dbReference>
<dbReference type="GO" id="GO:0008649">
    <property type="term" value="F:rRNA methyltransferase activity"/>
    <property type="evidence" value="ECO:0007669"/>
    <property type="project" value="InterPro"/>
</dbReference>
<dbReference type="InterPro" id="IPR029063">
    <property type="entry name" value="SAM-dependent_MTases_sf"/>
</dbReference>
<keyword evidence="8 13" id="KW-0949">S-adenosyl-L-methionine</keyword>
<feature type="domain" description="SAM-dependent MTase RsmB/NOP-type" evidence="14">
    <location>
        <begin position="178"/>
        <end position="449"/>
    </location>
</feature>
<keyword evidence="4" id="KW-0963">Cytoplasm</keyword>
<feature type="binding site" evidence="13">
    <location>
        <position position="337"/>
    </location>
    <ligand>
        <name>S-adenosyl-L-methionine</name>
        <dbReference type="ChEBI" id="CHEBI:59789"/>
    </ligand>
</feature>
<evidence type="ECO:0000256" key="7">
    <source>
        <dbReference type="ARBA" id="ARBA00022679"/>
    </source>
</evidence>
<evidence type="ECO:0000256" key="2">
    <source>
        <dbReference type="ARBA" id="ARBA00004496"/>
    </source>
</evidence>
<dbReference type="GO" id="GO:0003723">
    <property type="term" value="F:RNA binding"/>
    <property type="evidence" value="ECO:0007669"/>
    <property type="project" value="UniProtKB-UniRule"/>
</dbReference>
<evidence type="ECO:0000313" key="15">
    <source>
        <dbReference type="EMBL" id="KXB92709.1"/>
    </source>
</evidence>
<dbReference type="PATRIC" id="fig|1588748.3.peg.361"/>
<dbReference type="GO" id="GO:0005737">
    <property type="term" value="C:cytoplasm"/>
    <property type="evidence" value="ECO:0007669"/>
    <property type="project" value="UniProtKB-SubCell"/>
</dbReference>
<evidence type="ECO:0000256" key="8">
    <source>
        <dbReference type="ARBA" id="ARBA00022691"/>
    </source>
</evidence>
<dbReference type="STRING" id="1588748.HMPREF3182_00371"/>
<keyword evidence="16" id="KW-1185">Reference proteome</keyword>
<evidence type="ECO:0000256" key="11">
    <source>
        <dbReference type="ARBA" id="ARBA00031088"/>
    </source>
</evidence>
<dbReference type="Pfam" id="PF01189">
    <property type="entry name" value="Methyltr_RsmB-F"/>
    <property type="match status" value="1"/>
</dbReference>
<keyword evidence="6 13" id="KW-0489">Methyltransferase</keyword>
<organism evidence="15 16">
    <name type="scientific">Megasphaera hutchinsoni</name>
    <dbReference type="NCBI Taxonomy" id="1588748"/>
    <lineage>
        <taxon>Bacteria</taxon>
        <taxon>Bacillati</taxon>
        <taxon>Bacillota</taxon>
        <taxon>Negativicutes</taxon>
        <taxon>Veillonellales</taxon>
        <taxon>Veillonellaceae</taxon>
        <taxon>Megasphaera</taxon>
    </lineage>
</organism>
<dbReference type="PROSITE" id="PS51686">
    <property type="entry name" value="SAM_MT_RSMB_NOP"/>
    <property type="match status" value="1"/>
</dbReference>
<keyword evidence="9 13" id="KW-0694">RNA-binding</keyword>
<dbReference type="InterPro" id="IPR001678">
    <property type="entry name" value="MeTrfase_RsmB-F_NOP2_dom"/>
</dbReference>
<evidence type="ECO:0000256" key="5">
    <source>
        <dbReference type="ARBA" id="ARBA00022552"/>
    </source>
</evidence>
<dbReference type="Gene3D" id="3.30.70.1170">
    <property type="entry name" value="Sun protein, domain 3"/>
    <property type="match status" value="1"/>
</dbReference>
<dbReference type="Pfam" id="PF22458">
    <property type="entry name" value="RsmF-B_ferredox"/>
    <property type="match status" value="1"/>
</dbReference>
<dbReference type="PANTHER" id="PTHR22807:SF53">
    <property type="entry name" value="RIBOSOMAL RNA SMALL SUBUNIT METHYLTRANSFERASE B-RELATED"/>
    <property type="match status" value="1"/>
</dbReference>
<evidence type="ECO:0000256" key="4">
    <source>
        <dbReference type="ARBA" id="ARBA00022490"/>
    </source>
</evidence>
<feature type="binding site" evidence="13">
    <location>
        <position position="292"/>
    </location>
    <ligand>
        <name>S-adenosyl-L-methionine</name>
        <dbReference type="ChEBI" id="CHEBI:59789"/>
    </ligand>
</feature>
<dbReference type="SUPFAM" id="SSF48013">
    <property type="entry name" value="NusB-like"/>
    <property type="match status" value="1"/>
</dbReference>
<protein>
    <recommendedName>
        <fullName evidence="3">16S rRNA (cytosine(967)-C(5))-methyltransferase</fullName>
        <ecNumber evidence="3">2.1.1.176</ecNumber>
    </recommendedName>
    <alternativeName>
        <fullName evidence="10">16S rRNA m5C967 methyltransferase</fullName>
    </alternativeName>
    <alternativeName>
        <fullName evidence="11">rRNA (cytosine-C(5)-)-methyltransferase RsmB</fullName>
    </alternativeName>
</protein>
<dbReference type="NCBIfam" id="TIGR00563">
    <property type="entry name" value="rsmB"/>
    <property type="match status" value="1"/>
</dbReference>
<evidence type="ECO:0000256" key="1">
    <source>
        <dbReference type="ARBA" id="ARBA00002724"/>
    </source>
</evidence>
<dbReference type="InterPro" id="IPR035926">
    <property type="entry name" value="NusB-like_sf"/>
</dbReference>
<evidence type="ECO:0000259" key="14">
    <source>
        <dbReference type="PROSITE" id="PS51686"/>
    </source>
</evidence>
<comment type="similarity">
    <text evidence="13">Belongs to the class I-like SAM-binding methyltransferase superfamily. RsmB/NOP family.</text>
</comment>
<evidence type="ECO:0000313" key="16">
    <source>
        <dbReference type="Proteomes" id="UP000070160"/>
    </source>
</evidence>
<dbReference type="GO" id="GO:0006355">
    <property type="term" value="P:regulation of DNA-templated transcription"/>
    <property type="evidence" value="ECO:0007669"/>
    <property type="project" value="InterPro"/>
</dbReference>
<feature type="binding site" evidence="13">
    <location>
        <position position="319"/>
    </location>
    <ligand>
        <name>S-adenosyl-L-methionine</name>
        <dbReference type="ChEBI" id="CHEBI:59789"/>
    </ligand>
</feature>
<dbReference type="PRINTS" id="PR02008">
    <property type="entry name" value="RCMTFAMILY"/>
</dbReference>
<dbReference type="EMBL" id="LSDT01000008">
    <property type="protein sequence ID" value="KXB92709.1"/>
    <property type="molecule type" value="Genomic_DNA"/>
</dbReference>
<comment type="caution">
    <text evidence="15">The sequence shown here is derived from an EMBL/GenBank/DDBJ whole genome shotgun (WGS) entry which is preliminary data.</text>
</comment>
<evidence type="ECO:0000256" key="9">
    <source>
        <dbReference type="ARBA" id="ARBA00022884"/>
    </source>
</evidence>